<protein>
    <submittedName>
        <fullName evidence="4">Nucleosome assembly protein</fullName>
    </submittedName>
</protein>
<proteinExistence type="inferred from homology"/>
<sequence>MASNGVAKESKEARSLFERIDFPSIPKEAGRKIAQLEQEFIRAEVEQLRRSVPLLQPIYEKRNALINTPELQDADFWPRVFSNAPGEIDHYILPSDAAIIGETLKNLTVERFEVDKNGNGEPRSVRLTFEFQTGEANRFFENAKLVKDFYWRKEVTKTAKGKRRTWEGLVSEPVRINWKEGMDPTKGLLDAAVDLAEAEKKHGGDRKKLPEYEKLVKKVAEVEADALTGGEDEEADDEDIGATSPAGVSFFAFFGYRGKDVSAEKSKEAEKEEEERWAKIAKGEKVEDDEEDEDDEDDDDIEEEDDLEDAEIFPDGEDLAVAIAEDLWPGALKYYVQSYELAEDLDSDFDIDDVDDDEFDEEDADKEDEEERPRKKARN</sequence>
<accession>A0A443I870</accession>
<feature type="region of interest" description="Disordered" evidence="3">
    <location>
        <begin position="345"/>
        <end position="379"/>
    </location>
</feature>
<dbReference type="VEuPathDB" id="FungiDB:C8Q69DRAFT_454311"/>
<dbReference type="Proteomes" id="UP000283841">
    <property type="component" value="Unassembled WGS sequence"/>
</dbReference>
<dbReference type="GO" id="GO:0005634">
    <property type="term" value="C:nucleus"/>
    <property type="evidence" value="ECO:0007669"/>
    <property type="project" value="InterPro"/>
</dbReference>
<keyword evidence="5" id="KW-1185">Reference proteome</keyword>
<dbReference type="InterPro" id="IPR037231">
    <property type="entry name" value="NAP-like_sf"/>
</dbReference>
<name>A0A443I870_BYSSP</name>
<reference evidence="4 5" key="1">
    <citation type="journal article" date="2018" name="Front. Microbiol.">
        <title>Genomic and genetic insights into a cosmopolitan fungus, Paecilomyces variotii (Eurotiales).</title>
        <authorList>
            <person name="Urquhart A.S."/>
            <person name="Mondo S.J."/>
            <person name="Makela M.R."/>
            <person name="Hane J.K."/>
            <person name="Wiebenga A."/>
            <person name="He G."/>
            <person name="Mihaltcheva S."/>
            <person name="Pangilinan J."/>
            <person name="Lipzen A."/>
            <person name="Barry K."/>
            <person name="de Vries R.P."/>
            <person name="Grigoriev I.V."/>
            <person name="Idnurm A."/>
        </authorList>
    </citation>
    <scope>NUCLEOTIDE SEQUENCE [LARGE SCALE GENOMIC DNA]</scope>
    <source>
        <strain evidence="4 5">CBS 101075</strain>
    </source>
</reference>
<dbReference type="SUPFAM" id="SSF143113">
    <property type="entry name" value="NAP-like"/>
    <property type="match status" value="1"/>
</dbReference>
<dbReference type="Pfam" id="PF00956">
    <property type="entry name" value="NAP"/>
    <property type="match status" value="1"/>
</dbReference>
<organism evidence="4 5">
    <name type="scientific">Byssochlamys spectabilis</name>
    <name type="common">Paecilomyces variotii</name>
    <dbReference type="NCBI Taxonomy" id="264951"/>
    <lineage>
        <taxon>Eukaryota</taxon>
        <taxon>Fungi</taxon>
        <taxon>Dikarya</taxon>
        <taxon>Ascomycota</taxon>
        <taxon>Pezizomycotina</taxon>
        <taxon>Eurotiomycetes</taxon>
        <taxon>Eurotiomycetidae</taxon>
        <taxon>Eurotiales</taxon>
        <taxon>Thermoascaceae</taxon>
        <taxon>Paecilomyces</taxon>
    </lineage>
</organism>
<feature type="compositionally biased region" description="Acidic residues" evidence="3">
    <location>
        <begin position="345"/>
        <end position="370"/>
    </location>
</feature>
<comment type="similarity">
    <text evidence="1 2">Belongs to the nucleosome assembly protein (NAP) family.</text>
</comment>
<dbReference type="InterPro" id="IPR002164">
    <property type="entry name" value="NAP_family"/>
</dbReference>
<evidence type="ECO:0000256" key="3">
    <source>
        <dbReference type="SAM" id="MobiDB-lite"/>
    </source>
</evidence>
<comment type="caution">
    <text evidence="4">The sequence shown here is derived from an EMBL/GenBank/DDBJ whole genome shotgun (WGS) entry which is preliminary data.</text>
</comment>
<dbReference type="RefSeq" id="XP_028489912.1">
    <property type="nucleotide sequence ID" value="XM_028629691.1"/>
</dbReference>
<dbReference type="GO" id="GO:0006334">
    <property type="term" value="P:nucleosome assembly"/>
    <property type="evidence" value="ECO:0007669"/>
    <property type="project" value="InterPro"/>
</dbReference>
<dbReference type="PANTHER" id="PTHR11875">
    <property type="entry name" value="TESTIS-SPECIFIC Y-ENCODED PROTEIN"/>
    <property type="match status" value="1"/>
</dbReference>
<gene>
    <name evidence="4" type="ORF">C8Q69DRAFT_454311</name>
</gene>
<dbReference type="STRING" id="264951.A0A443I870"/>
<feature type="compositionally biased region" description="Basic and acidic residues" evidence="3">
    <location>
        <begin position="261"/>
        <end position="285"/>
    </location>
</feature>
<dbReference type="AlphaFoldDB" id="A0A443I870"/>
<dbReference type="EMBL" id="RCNU01000001">
    <property type="protein sequence ID" value="RWR00268.1"/>
    <property type="molecule type" value="Genomic_DNA"/>
</dbReference>
<dbReference type="GeneID" id="39598968"/>
<evidence type="ECO:0000313" key="4">
    <source>
        <dbReference type="EMBL" id="RWR00268.1"/>
    </source>
</evidence>
<feature type="region of interest" description="Disordered" evidence="3">
    <location>
        <begin position="261"/>
        <end position="318"/>
    </location>
</feature>
<feature type="compositionally biased region" description="Acidic residues" evidence="3">
    <location>
        <begin position="286"/>
        <end position="318"/>
    </location>
</feature>
<evidence type="ECO:0000256" key="2">
    <source>
        <dbReference type="RuleBase" id="RU003876"/>
    </source>
</evidence>
<evidence type="ECO:0000256" key="1">
    <source>
        <dbReference type="ARBA" id="ARBA00009947"/>
    </source>
</evidence>
<dbReference type="Gene3D" id="3.30.1120.90">
    <property type="entry name" value="Nucleosome assembly protein"/>
    <property type="match status" value="1"/>
</dbReference>
<evidence type="ECO:0000313" key="5">
    <source>
        <dbReference type="Proteomes" id="UP000283841"/>
    </source>
</evidence>